<dbReference type="Gene3D" id="1.10.150.120">
    <property type="entry name" value="[2Fe-2S]-binding domain"/>
    <property type="match status" value="1"/>
</dbReference>
<evidence type="ECO:0000256" key="4">
    <source>
        <dbReference type="ARBA" id="ARBA00023002"/>
    </source>
</evidence>
<dbReference type="InterPro" id="IPR037165">
    <property type="entry name" value="AldOxase/xan_DH_Mopterin-bd_sf"/>
</dbReference>
<dbReference type="Gene3D" id="3.10.20.30">
    <property type="match status" value="1"/>
</dbReference>
<evidence type="ECO:0000256" key="1">
    <source>
        <dbReference type="ARBA" id="ARBA00006849"/>
    </source>
</evidence>
<keyword evidence="2" id="KW-0001">2Fe-2S</keyword>
<dbReference type="InterPro" id="IPR036010">
    <property type="entry name" value="2Fe-2S_ferredoxin-like_sf"/>
</dbReference>
<evidence type="ECO:0000259" key="8">
    <source>
        <dbReference type="PROSITE" id="PS51085"/>
    </source>
</evidence>
<dbReference type="EMBL" id="LT838272">
    <property type="protein sequence ID" value="SMB99555.1"/>
    <property type="molecule type" value="Genomic_DNA"/>
</dbReference>
<evidence type="ECO:0000256" key="5">
    <source>
        <dbReference type="ARBA" id="ARBA00023004"/>
    </source>
</evidence>
<dbReference type="Gene3D" id="3.30.365.10">
    <property type="entry name" value="Aldehyde oxidase/xanthine dehydrogenase, molybdopterin binding domain"/>
    <property type="match status" value="5"/>
</dbReference>
<dbReference type="CDD" id="cd00207">
    <property type="entry name" value="fer2"/>
    <property type="match status" value="1"/>
</dbReference>
<evidence type="ECO:0000256" key="7">
    <source>
        <dbReference type="ARBA" id="ARBA00060707"/>
    </source>
</evidence>
<keyword evidence="5" id="KW-0408">Iron</keyword>
<dbReference type="PANTHER" id="PTHR11908:SF157">
    <property type="entry name" value="XANTHINE DEHYDROGENASE SUBUNIT D-RELATED"/>
    <property type="match status" value="1"/>
</dbReference>
<dbReference type="PROSITE" id="PS00197">
    <property type="entry name" value="2FE2S_FER_1"/>
    <property type="match status" value="1"/>
</dbReference>
<dbReference type="SUPFAM" id="SSF54292">
    <property type="entry name" value="2Fe-2S ferredoxin-like"/>
    <property type="match status" value="1"/>
</dbReference>
<evidence type="ECO:0000256" key="6">
    <source>
        <dbReference type="ARBA" id="ARBA00023014"/>
    </source>
</evidence>
<comment type="similarity">
    <text evidence="1">Belongs to the xanthine dehydrogenase family.</text>
</comment>
<dbReference type="InterPro" id="IPR046867">
    <property type="entry name" value="AldOxase/xan_DH_MoCoBD2"/>
</dbReference>
<dbReference type="Proteomes" id="UP000192569">
    <property type="component" value="Chromosome I"/>
</dbReference>
<dbReference type="InterPro" id="IPR036856">
    <property type="entry name" value="Ald_Oxase/Xan_DH_a/b_sf"/>
</dbReference>
<dbReference type="Pfam" id="PF02738">
    <property type="entry name" value="MoCoBD_1"/>
    <property type="match status" value="1"/>
</dbReference>
<keyword evidence="10" id="KW-1185">Reference proteome</keyword>
<sequence>MRLSLIVNGQSRTLEVQPEATLLEVLRDHLRLTGAKNGCGEGVCGACTVLLNGRPVRACRLPAYKAIGQEVLTVEGLSLREKEIYAWAFTSAGAVQCGFCTPGMVMEAKALLDRNPDPSEEEIRQAFKGHLCRCTGYQKIITAVQAAARALRGEIKPDQGEEAGMGRRFFRPEAPAKVLGQAIYVDDLVFPGMLYGAVLRPPYARARLVSLDVSPALQIPGVVTVLTAKDIPGERYQGLIFKDWPALVAVGEEVRYVGDAIALVAAESPYIARKALESIKVEYEPLPPVTSPAEALAPGAPSLHPKGNVLSETRILKGNAEEALKSCAYVVTNTYRTPFTEHAFLEPESAIAVPEGEGLTIYTSTQGVYEVQEQIASLLGLPPEKIRVINQYVGGAFGGKEDLSVQHHAALLAWASRRPVKITLSRRESILVHPKRHAMEIKLTTGCDEEGRLVALVAEITSDTGAYASLGAQVLERACTHVTGPYRIPHVKIYGRAVYTNNPPAGAFRGFGVPQVTFACESQLNLLAQKIGKSPWEIRWINALEPGDTIATGQVVTEDVGIKETLLAVKEVFESSPYAGIACAFKNVGLGVGTRDIGRANLVIREGKVLIYSGAACLGQGLESVLIQIVAEATGLPAEKIEVVLADTALTPDAGITTASRQSLFTGEAVRRAASELARELKEYALEELEGRTFAGEFYGVTDPINSGKEHPVTHVAYGYATHVVILDEEGRVSKVVAAHDVGRAINPLNIEGQIEGGVVMGLGFALTEDFPVKEGIPQYQQMGRLGLFRFTQVPRIETILVEKGGTQYAFGAKGLGEIASIPTAAAVAGAYFRRDGIFRTSLPLEGTPYRRRKKEEE</sequence>
<dbReference type="STRING" id="698762.SAMN00808754_2955"/>
<dbReference type="PANTHER" id="PTHR11908">
    <property type="entry name" value="XANTHINE DEHYDROGENASE"/>
    <property type="match status" value="1"/>
</dbReference>
<dbReference type="InterPro" id="IPR001041">
    <property type="entry name" value="2Fe-2S_ferredoxin-type"/>
</dbReference>
<dbReference type="Gene3D" id="3.90.1170.50">
    <property type="entry name" value="Aldehyde oxidase/xanthine dehydrogenase, a/b hammerhead"/>
    <property type="match status" value="1"/>
</dbReference>
<dbReference type="SMART" id="SM01008">
    <property type="entry name" value="Ald_Xan_dh_C"/>
    <property type="match status" value="1"/>
</dbReference>
<keyword evidence="4" id="KW-0560">Oxidoreductase</keyword>
<dbReference type="InterPro" id="IPR012675">
    <property type="entry name" value="Beta-grasp_dom_sf"/>
</dbReference>
<organism evidence="9 10">
    <name type="scientific">Thermanaeromonas toyohensis ToBE</name>
    <dbReference type="NCBI Taxonomy" id="698762"/>
    <lineage>
        <taxon>Bacteria</taxon>
        <taxon>Bacillati</taxon>
        <taxon>Bacillota</taxon>
        <taxon>Clostridia</taxon>
        <taxon>Neomoorellales</taxon>
        <taxon>Neomoorellaceae</taxon>
        <taxon>Thermanaeromonas</taxon>
    </lineage>
</organism>
<dbReference type="Pfam" id="PF00111">
    <property type="entry name" value="Fer2"/>
    <property type="match status" value="1"/>
</dbReference>
<evidence type="ECO:0000256" key="3">
    <source>
        <dbReference type="ARBA" id="ARBA00022723"/>
    </source>
</evidence>
<dbReference type="NCBIfam" id="TIGR03311">
    <property type="entry name" value="Se_dep_XDH"/>
    <property type="match status" value="1"/>
</dbReference>
<name>A0A1W1W1R2_9FIRM</name>
<comment type="pathway">
    <text evidence="7">Alkaloid degradation; nicotine degradation.</text>
</comment>
<dbReference type="InterPro" id="IPR002888">
    <property type="entry name" value="2Fe-2S-bd"/>
</dbReference>
<dbReference type="Pfam" id="PF20256">
    <property type="entry name" value="MoCoBD_2"/>
    <property type="match status" value="2"/>
</dbReference>
<dbReference type="RefSeq" id="WP_084666630.1">
    <property type="nucleotide sequence ID" value="NZ_LT838272.1"/>
</dbReference>
<dbReference type="SUPFAM" id="SSF56003">
    <property type="entry name" value="Molybdenum cofactor-binding domain"/>
    <property type="match status" value="1"/>
</dbReference>
<dbReference type="PROSITE" id="PS51085">
    <property type="entry name" value="2FE2S_FER_2"/>
    <property type="match status" value="1"/>
</dbReference>
<evidence type="ECO:0000256" key="2">
    <source>
        <dbReference type="ARBA" id="ARBA00022714"/>
    </source>
</evidence>
<dbReference type="Pfam" id="PF01315">
    <property type="entry name" value="Ald_Xan_dh_C"/>
    <property type="match status" value="1"/>
</dbReference>
<dbReference type="AlphaFoldDB" id="A0A1W1W1R2"/>
<keyword evidence="3" id="KW-0479">Metal-binding</keyword>
<dbReference type="InterPro" id="IPR000674">
    <property type="entry name" value="Ald_Oxase/Xan_DH_a/b"/>
</dbReference>
<dbReference type="OrthoDB" id="9759099at2"/>
<evidence type="ECO:0000313" key="9">
    <source>
        <dbReference type="EMBL" id="SMB99555.1"/>
    </source>
</evidence>
<dbReference type="InterPro" id="IPR017697">
    <property type="entry name" value="Xdh"/>
</dbReference>
<dbReference type="Pfam" id="PF01799">
    <property type="entry name" value="Fer2_2"/>
    <property type="match status" value="1"/>
</dbReference>
<evidence type="ECO:0000313" key="10">
    <source>
        <dbReference type="Proteomes" id="UP000192569"/>
    </source>
</evidence>
<dbReference type="GO" id="GO:0005506">
    <property type="term" value="F:iron ion binding"/>
    <property type="evidence" value="ECO:0007669"/>
    <property type="project" value="InterPro"/>
</dbReference>
<dbReference type="SUPFAM" id="SSF47741">
    <property type="entry name" value="CO dehydrogenase ISP C-domain like"/>
    <property type="match status" value="1"/>
</dbReference>
<dbReference type="InterPro" id="IPR008274">
    <property type="entry name" value="AldOxase/xan_DH_MoCoBD1"/>
</dbReference>
<accession>A0A1W1W1R2</accession>
<proteinExistence type="inferred from homology"/>
<dbReference type="FunFam" id="3.10.20.30:FF:000020">
    <property type="entry name" value="Xanthine dehydrogenase iron-sulfur subunit"/>
    <property type="match status" value="1"/>
</dbReference>
<dbReference type="InterPro" id="IPR016208">
    <property type="entry name" value="Ald_Oxase/xanthine_DH-like"/>
</dbReference>
<dbReference type="GO" id="GO:0051537">
    <property type="term" value="F:2 iron, 2 sulfur cluster binding"/>
    <property type="evidence" value="ECO:0007669"/>
    <property type="project" value="UniProtKB-KW"/>
</dbReference>
<dbReference type="SUPFAM" id="SSF54665">
    <property type="entry name" value="CO dehydrogenase molybdoprotein N-domain-like"/>
    <property type="match status" value="1"/>
</dbReference>
<dbReference type="InterPro" id="IPR036884">
    <property type="entry name" value="2Fe-2S-bd_dom_sf"/>
</dbReference>
<dbReference type="GO" id="GO:0016491">
    <property type="term" value="F:oxidoreductase activity"/>
    <property type="evidence" value="ECO:0007669"/>
    <property type="project" value="UniProtKB-KW"/>
</dbReference>
<reference evidence="9 10" key="1">
    <citation type="submission" date="2017-04" db="EMBL/GenBank/DDBJ databases">
        <authorList>
            <person name="Afonso C.L."/>
            <person name="Miller P.J."/>
            <person name="Scott M.A."/>
            <person name="Spackman E."/>
            <person name="Goraichik I."/>
            <person name="Dimitrov K.M."/>
            <person name="Suarez D.L."/>
            <person name="Swayne D.E."/>
        </authorList>
    </citation>
    <scope>NUCLEOTIDE SEQUENCE [LARGE SCALE GENOMIC DNA]</scope>
    <source>
        <strain evidence="9 10">ToBE</strain>
    </source>
</reference>
<protein>
    <submittedName>
        <fullName evidence="9">Xanthine dehydrogenase, molybdenum binding subunit apoprotein</fullName>
    </submittedName>
</protein>
<gene>
    <name evidence="9" type="ORF">SAMN00808754_2955</name>
</gene>
<dbReference type="InterPro" id="IPR006058">
    <property type="entry name" value="2Fe2S_fd_BS"/>
</dbReference>
<feature type="domain" description="2Fe-2S ferredoxin-type" evidence="8">
    <location>
        <begin position="1"/>
        <end position="77"/>
    </location>
</feature>
<keyword evidence="6" id="KW-0411">Iron-sulfur</keyword>